<dbReference type="SUPFAM" id="SSF53474">
    <property type="entry name" value="alpha/beta-Hydrolases"/>
    <property type="match status" value="1"/>
</dbReference>
<dbReference type="InterPro" id="IPR001611">
    <property type="entry name" value="Leu-rich_rpt"/>
</dbReference>
<dbReference type="EC" id="3.1.-.-" evidence="10"/>
<feature type="domain" description="GPI inositol-deacylase transmembrane" evidence="13">
    <location>
        <begin position="688"/>
        <end position="830"/>
    </location>
</feature>
<evidence type="ECO:0000259" key="13">
    <source>
        <dbReference type="Pfam" id="PF25140"/>
    </source>
</evidence>
<dbReference type="GO" id="GO:0006888">
    <property type="term" value="P:endoplasmic reticulum to Golgi vesicle-mediated transport"/>
    <property type="evidence" value="ECO:0007669"/>
    <property type="project" value="TreeGrafter"/>
</dbReference>
<sequence length="1368" mass="151567">MSMGTGTNKFMSSSSASQDDVTRSAMSHPQTPSPALSSTRKKQHQPAADLDSTPKGDNQSFGYGCSVTMMLMLLATGVLLAGIVHSGFNRQMDPKGCIMTFMQPSYYRLLGLGPEQTKLASKYSLLLYRDEYDYLPQVEHGQMTQISEHEWSIDKDAKLRPTGVPALFIPGNAGSAKQVRSMAKEASKYFYQTPGGGNHDSVKPRSRPVDFYSVDFNEEFTAFHGKSLWDQARYVNEAIAYILSLYSNDRGDSTRPTSILLIGHSMGGIVARTIFTLDNFQHGSVDTIVTVATPHAVPPVTLDYEATHIYDTITSFWIRGYSGEGAILRNVTLVSIMGGTLDTTVNGDSANIHSIIPQSHGFTVFTSNIPHAWVGCDHLSILWCNQVASAIGQTLVQVAEAHYSGQSASVAERMEIFRRRLLTGAEKKEPEGYDTLTMLTDHGLGVQSRLDLLICKDTAEENSKRKTLFCSSSDLPIFPVPASTDTSSMPLFTGEYFTAREFRSMTLSLEKVQDYQYLAILDRGRRFSDAGFLIAQPVNMSLTIKTVETSMLDHLTTGISVNLSCQPSLTSTLRLPNIDNSLLAYTLSVGKKQCRGQAKSLFSTMMKQSSWNMHEDRYFVNIGAKSSAIDINFHGDPPYHVKTSHPGKRGIELQFWTDPLCPEPLSLDLHVDVYGSLGRVLIRYRMVVLVFTYMVVVLTVQLQFWNWNQDGSFQSFGNTLRRLITSPRSWKVSGALAVMAFSQSLQPKVYVDLGSGNQQEADTWPSWTSDWRNDILRDVPLGRNASFFWFLAPLFFQMAVGMTVLIWLVLNTLVQLLAGALALTMRSCRTKDSGVLTPQRSVKSMVSTSSLGTHSQRVASWNRLHYMSSILVLLFTLVPFAVPGLMALARNFLVQWHEPFSADHHVYHVAPFVIVAENLARGATIPAPSLGAEEIHGGIVVVLSLFGVRRTTHGGGPGQECIPACPSSTEQQHNNHEPSSTVAQRTTGTLAAALSPTSSFDFPISPLCTPPVRPTQATAPPPLNRRLSTSSHLTEQLLELADPPNKRLNFTFVSPSQPKSELKSEATSKLAIFSEPGLLQPRPNAHPAEDSAHIKLHQSSSSFLFQGDKAIGYYPQQQQHQHQHQQFPRTINQFLHQLHPVNLSTKYGHLEETQPRKPLTSIAGSSRCLWPPDSAFWAVTGSLIDERRSQLGSQQGSNYDSISDGTYKAFNKNHERSDSFKDAAECIQALQPRRKARRVLDAPTFKEKNHSMVSGHVRKLIQEAVEDGVGELDLSYLDLDDLPAEIKDLNYAIVYNERGSFSLTKNRLKLFLSSNLFSTIPMDVFSLHNLSVLSLRNNHIEIIPPEIGLLHNLVELSVGGNHLVYIFA</sequence>
<comment type="similarity">
    <text evidence="2 10">Belongs to the GPI inositol-deacylase family.</text>
</comment>
<dbReference type="InterPro" id="IPR039529">
    <property type="entry name" value="PGAP1/BST1"/>
</dbReference>
<reference evidence="14" key="1">
    <citation type="journal article" date="2020" name="Fungal Divers.">
        <title>Resolving the Mortierellaceae phylogeny through synthesis of multi-gene phylogenetics and phylogenomics.</title>
        <authorList>
            <person name="Vandepol N."/>
            <person name="Liber J."/>
            <person name="Desiro A."/>
            <person name="Na H."/>
            <person name="Kennedy M."/>
            <person name="Barry K."/>
            <person name="Grigoriev I.V."/>
            <person name="Miller A.N."/>
            <person name="O'Donnell K."/>
            <person name="Stajich J.E."/>
            <person name="Bonito G."/>
        </authorList>
    </citation>
    <scope>NUCLEOTIDE SEQUENCE</scope>
    <source>
        <strain evidence="14">NVP1</strain>
    </source>
</reference>
<accession>A0A9P5SP82</accession>
<dbReference type="GO" id="GO:0015031">
    <property type="term" value="P:protein transport"/>
    <property type="evidence" value="ECO:0007669"/>
    <property type="project" value="UniProtKB-KW"/>
</dbReference>
<dbReference type="Pfam" id="PF25141">
    <property type="entry name" value="PGAP1_2nd"/>
    <property type="match status" value="1"/>
</dbReference>
<keyword evidence="7 10" id="KW-0653">Protein transport</keyword>
<evidence type="ECO:0000256" key="11">
    <source>
        <dbReference type="SAM" id="MobiDB-lite"/>
    </source>
</evidence>
<evidence type="ECO:0000256" key="1">
    <source>
        <dbReference type="ARBA" id="ARBA00004477"/>
    </source>
</evidence>
<keyword evidence="8 10" id="KW-1133">Transmembrane helix</keyword>
<feature type="transmembrane region" description="Helical" evidence="10">
    <location>
        <begin position="61"/>
        <end position="84"/>
    </location>
</feature>
<evidence type="ECO:0000256" key="5">
    <source>
        <dbReference type="ARBA" id="ARBA00022801"/>
    </source>
</evidence>
<feature type="domain" description="GPI inositol-deacylase PGAP1-like alpha/beta" evidence="12">
    <location>
        <begin position="161"/>
        <end position="397"/>
    </location>
</feature>
<dbReference type="SUPFAM" id="SSF52058">
    <property type="entry name" value="L domain-like"/>
    <property type="match status" value="1"/>
</dbReference>
<gene>
    <name evidence="14" type="primary">BST1_1</name>
    <name evidence="14" type="ORF">BG006_002372</name>
</gene>
<feature type="domain" description="GPI inositol-deacylase transmembrane" evidence="13">
    <location>
        <begin position="853"/>
        <end position="946"/>
    </location>
</feature>
<evidence type="ECO:0000256" key="3">
    <source>
        <dbReference type="ARBA" id="ARBA00022448"/>
    </source>
</evidence>
<feature type="transmembrane region" description="Helical" evidence="10">
    <location>
        <begin position="864"/>
        <end position="889"/>
    </location>
</feature>
<dbReference type="GO" id="GO:0006505">
    <property type="term" value="P:GPI anchor metabolic process"/>
    <property type="evidence" value="ECO:0007669"/>
    <property type="project" value="TreeGrafter"/>
</dbReference>
<dbReference type="GO" id="GO:0050185">
    <property type="term" value="F:phosphatidylinositol deacylase activity"/>
    <property type="evidence" value="ECO:0007669"/>
    <property type="project" value="TreeGrafter"/>
</dbReference>
<evidence type="ECO:0000313" key="15">
    <source>
        <dbReference type="Proteomes" id="UP000696485"/>
    </source>
</evidence>
<evidence type="ECO:0000256" key="7">
    <source>
        <dbReference type="ARBA" id="ARBA00022927"/>
    </source>
</evidence>
<dbReference type="Gene3D" id="3.40.50.1820">
    <property type="entry name" value="alpha/beta hydrolase"/>
    <property type="match status" value="1"/>
</dbReference>
<keyword evidence="4 10" id="KW-0812">Transmembrane</keyword>
<evidence type="ECO:0000313" key="14">
    <source>
        <dbReference type="EMBL" id="KAF9334298.1"/>
    </source>
</evidence>
<evidence type="ECO:0000256" key="9">
    <source>
        <dbReference type="ARBA" id="ARBA00023136"/>
    </source>
</evidence>
<proteinExistence type="inferred from homology"/>
<dbReference type="PROSITE" id="PS51450">
    <property type="entry name" value="LRR"/>
    <property type="match status" value="1"/>
</dbReference>
<dbReference type="Pfam" id="PF25140">
    <property type="entry name" value="PGAP1_TMD"/>
    <property type="match status" value="2"/>
</dbReference>
<dbReference type="PANTHER" id="PTHR15495:SF7">
    <property type="entry name" value="GPI INOSITOL-DEACYLASE"/>
    <property type="match status" value="1"/>
</dbReference>
<feature type="transmembrane region" description="Helical" evidence="10">
    <location>
        <begin position="787"/>
        <end position="810"/>
    </location>
</feature>
<evidence type="ECO:0000259" key="12">
    <source>
        <dbReference type="Pfam" id="PF07819"/>
    </source>
</evidence>
<comment type="subcellular location">
    <subcellularLocation>
        <location evidence="1">Endoplasmic reticulum membrane</location>
        <topology evidence="1">Multi-pass membrane protein</topology>
    </subcellularLocation>
</comment>
<dbReference type="InterPro" id="IPR056824">
    <property type="entry name" value="PGAP1_TMD"/>
</dbReference>
<comment type="function">
    <text evidence="10">Involved in inositol deacylation of GPI-anchored proteins which plays important roles in the quality control and ER-associated degradation of GPI-anchored proteins.</text>
</comment>
<keyword evidence="15" id="KW-1185">Reference proteome</keyword>
<keyword evidence="9 10" id="KW-0472">Membrane</keyword>
<feature type="region of interest" description="Disordered" evidence="11">
    <location>
        <begin position="1"/>
        <end position="55"/>
    </location>
</feature>
<organism evidence="14 15">
    <name type="scientific">Podila minutissima</name>
    <dbReference type="NCBI Taxonomy" id="64525"/>
    <lineage>
        <taxon>Eukaryota</taxon>
        <taxon>Fungi</taxon>
        <taxon>Fungi incertae sedis</taxon>
        <taxon>Mucoromycota</taxon>
        <taxon>Mortierellomycotina</taxon>
        <taxon>Mortierellomycetes</taxon>
        <taxon>Mortierellales</taxon>
        <taxon>Mortierellaceae</taxon>
        <taxon>Podila</taxon>
    </lineage>
</organism>
<keyword evidence="6 10" id="KW-0256">Endoplasmic reticulum</keyword>
<evidence type="ECO:0000256" key="6">
    <source>
        <dbReference type="ARBA" id="ARBA00022824"/>
    </source>
</evidence>
<evidence type="ECO:0000256" key="10">
    <source>
        <dbReference type="RuleBase" id="RU365011"/>
    </source>
</evidence>
<evidence type="ECO:0000256" key="8">
    <source>
        <dbReference type="ARBA" id="ARBA00022989"/>
    </source>
</evidence>
<evidence type="ECO:0000256" key="4">
    <source>
        <dbReference type="ARBA" id="ARBA00022692"/>
    </source>
</evidence>
<keyword evidence="5 10" id="KW-0378">Hydrolase</keyword>
<keyword evidence="3 10" id="KW-0813">Transport</keyword>
<dbReference type="EMBL" id="JAAAUY010000155">
    <property type="protein sequence ID" value="KAF9334298.1"/>
    <property type="molecule type" value="Genomic_DNA"/>
</dbReference>
<dbReference type="PANTHER" id="PTHR15495">
    <property type="entry name" value="NEGATIVE REGULATOR OF VESICLE FORMATION-RELATED"/>
    <property type="match status" value="1"/>
</dbReference>
<dbReference type="Pfam" id="PF07819">
    <property type="entry name" value="PGAP1"/>
    <property type="match status" value="1"/>
</dbReference>
<dbReference type="InterPro" id="IPR032675">
    <property type="entry name" value="LRR_dom_sf"/>
</dbReference>
<dbReference type="InterPro" id="IPR012908">
    <property type="entry name" value="PGAP1-ab_dom-like"/>
</dbReference>
<feature type="transmembrane region" description="Helical" evidence="10">
    <location>
        <begin position="686"/>
        <end position="705"/>
    </location>
</feature>
<dbReference type="InterPro" id="IPR029058">
    <property type="entry name" value="AB_hydrolase_fold"/>
</dbReference>
<name>A0A9P5SP82_9FUNG</name>
<dbReference type="Gene3D" id="3.80.10.10">
    <property type="entry name" value="Ribonuclease Inhibitor"/>
    <property type="match status" value="1"/>
</dbReference>
<dbReference type="GO" id="GO:0005789">
    <property type="term" value="C:endoplasmic reticulum membrane"/>
    <property type="evidence" value="ECO:0007669"/>
    <property type="project" value="UniProtKB-SubCell"/>
</dbReference>
<comment type="caution">
    <text evidence="10">Lacks conserved residue(s) required for the propagation of feature annotation.</text>
</comment>
<comment type="caution">
    <text evidence="14">The sequence shown here is derived from an EMBL/GenBank/DDBJ whole genome shotgun (WGS) entry which is preliminary data.</text>
</comment>
<dbReference type="Proteomes" id="UP000696485">
    <property type="component" value="Unassembled WGS sequence"/>
</dbReference>
<evidence type="ECO:0000256" key="2">
    <source>
        <dbReference type="ARBA" id="ARBA00006931"/>
    </source>
</evidence>
<feature type="compositionally biased region" description="Polar residues" evidence="11">
    <location>
        <begin position="1"/>
        <end position="38"/>
    </location>
</feature>
<protein>
    <recommendedName>
        <fullName evidence="10">GPI inositol-deacylase</fullName>
        <ecNumber evidence="10">3.1.-.-</ecNumber>
    </recommendedName>
</protein>